<evidence type="ECO:0000256" key="1">
    <source>
        <dbReference type="SAM" id="MobiDB-lite"/>
    </source>
</evidence>
<dbReference type="PANTHER" id="PTHR42686">
    <property type="entry name" value="GH17980P-RELATED"/>
    <property type="match status" value="1"/>
</dbReference>
<dbReference type="PANTHER" id="PTHR42686:SF1">
    <property type="entry name" value="GH17980P-RELATED"/>
    <property type="match status" value="1"/>
</dbReference>
<evidence type="ECO:0000313" key="4">
    <source>
        <dbReference type="Proteomes" id="UP000823854"/>
    </source>
</evidence>
<accession>A0A9D2Q1X5</accession>
<gene>
    <name evidence="3" type="ORF">H9932_10015</name>
</gene>
<dbReference type="GO" id="GO:0005829">
    <property type="term" value="C:cytosol"/>
    <property type="evidence" value="ECO:0007669"/>
    <property type="project" value="TreeGrafter"/>
</dbReference>
<feature type="region of interest" description="Disordered" evidence="1">
    <location>
        <begin position="1"/>
        <end position="22"/>
    </location>
</feature>
<reference evidence="3" key="1">
    <citation type="journal article" date="2021" name="PeerJ">
        <title>Extensive microbial diversity within the chicken gut microbiome revealed by metagenomics and culture.</title>
        <authorList>
            <person name="Gilroy R."/>
            <person name="Ravi A."/>
            <person name="Getino M."/>
            <person name="Pursley I."/>
            <person name="Horton D.L."/>
            <person name="Alikhan N.F."/>
            <person name="Baker D."/>
            <person name="Gharbi K."/>
            <person name="Hall N."/>
            <person name="Watson M."/>
            <person name="Adriaenssens E.M."/>
            <person name="Foster-Nyarko E."/>
            <person name="Jarju S."/>
            <person name="Secka A."/>
            <person name="Antonio M."/>
            <person name="Oren A."/>
            <person name="Chaudhuri R.R."/>
            <person name="La Ragione R."/>
            <person name="Hildebrand F."/>
            <person name="Pallen M.J."/>
        </authorList>
    </citation>
    <scope>NUCLEOTIDE SEQUENCE</scope>
    <source>
        <strain evidence="3">CHK130-7132</strain>
    </source>
</reference>
<proteinExistence type="predicted"/>
<organism evidence="3 4">
    <name type="scientific">Candidatus Brachybacterium intestinipullorum</name>
    <dbReference type="NCBI Taxonomy" id="2838512"/>
    <lineage>
        <taxon>Bacteria</taxon>
        <taxon>Bacillati</taxon>
        <taxon>Actinomycetota</taxon>
        <taxon>Actinomycetes</taxon>
        <taxon>Micrococcales</taxon>
        <taxon>Dermabacteraceae</taxon>
        <taxon>Brachybacterium</taxon>
    </lineage>
</organism>
<dbReference type="CDD" id="cd19152">
    <property type="entry name" value="AKR_AKR15A"/>
    <property type="match status" value="1"/>
</dbReference>
<dbReference type="AlphaFoldDB" id="A0A9D2Q1X5"/>
<feature type="compositionally biased region" description="Low complexity" evidence="1">
    <location>
        <begin position="1"/>
        <end position="17"/>
    </location>
</feature>
<feature type="domain" description="NADP-dependent oxidoreductase" evidence="2">
    <location>
        <begin position="26"/>
        <end position="328"/>
    </location>
</feature>
<name>A0A9D2Q1X5_9MICO</name>
<dbReference type="Proteomes" id="UP000823854">
    <property type="component" value="Unassembled WGS sequence"/>
</dbReference>
<dbReference type="Pfam" id="PF00248">
    <property type="entry name" value="Aldo_ket_red"/>
    <property type="match status" value="1"/>
</dbReference>
<protein>
    <submittedName>
        <fullName evidence="3">Aldo/keto reductase</fullName>
    </submittedName>
</protein>
<comment type="caution">
    <text evidence="3">The sequence shown here is derived from an EMBL/GenBank/DDBJ whole genome shotgun (WGS) entry which is preliminary data.</text>
</comment>
<dbReference type="EMBL" id="DWWC01000206">
    <property type="protein sequence ID" value="HJC69996.1"/>
    <property type="molecule type" value="Genomic_DNA"/>
</dbReference>
<evidence type="ECO:0000259" key="2">
    <source>
        <dbReference type="Pfam" id="PF00248"/>
    </source>
</evidence>
<dbReference type="InterPro" id="IPR023210">
    <property type="entry name" value="NADP_OxRdtase_dom"/>
</dbReference>
<reference evidence="3" key="2">
    <citation type="submission" date="2021-04" db="EMBL/GenBank/DDBJ databases">
        <authorList>
            <person name="Gilroy R."/>
        </authorList>
    </citation>
    <scope>NUCLEOTIDE SEQUENCE</scope>
    <source>
        <strain evidence="3">CHK130-7132</strain>
    </source>
</reference>
<dbReference type="Gene3D" id="3.20.20.100">
    <property type="entry name" value="NADP-dependent oxidoreductase domain"/>
    <property type="match status" value="1"/>
</dbReference>
<dbReference type="InterPro" id="IPR020471">
    <property type="entry name" value="AKR"/>
</dbReference>
<dbReference type="InterPro" id="IPR036812">
    <property type="entry name" value="NAD(P)_OxRdtase_dom_sf"/>
</dbReference>
<dbReference type="SUPFAM" id="SSF51430">
    <property type="entry name" value="NAD(P)-linked oxidoreductase"/>
    <property type="match status" value="1"/>
</dbReference>
<dbReference type="GO" id="GO:0016491">
    <property type="term" value="F:oxidoreductase activity"/>
    <property type="evidence" value="ECO:0007669"/>
    <property type="project" value="InterPro"/>
</dbReference>
<evidence type="ECO:0000313" key="3">
    <source>
        <dbReference type="EMBL" id="HJC69996.1"/>
    </source>
</evidence>
<sequence>MSAAEPSGAAEPSAAAPESPPLALPPLGFGAAQLGNLYRATTDEEAAGAVAAAWEGGIRYFDTAPHYGIGTSERRLGALLHEHPREEYLLSTKVGRLLRPGPGTGDDMAHSFAVPDDHVRQWDFSEAGIRRSHAESLERLGMDRVDILLAHDPEEGPTEQAFAEGLPALARMREEGLVRAVGVGSKDADVLTRAVRTGLIDLVMLSGRYTLLEQAASRELLAECERRGVGVIAVSVFNSGLLSRHEVPADATYEYAQAPAAMLQQARELAALAERHGVTLPDLAVQYPLRHPAVRSVALGMRTAAQVRSNVERMAARIPEEAWEDVARLGRAAPSAGGGADAAR</sequence>